<evidence type="ECO:0000313" key="4">
    <source>
        <dbReference type="Proteomes" id="UP001488838"/>
    </source>
</evidence>
<dbReference type="Proteomes" id="UP001488838">
    <property type="component" value="Unassembled WGS sequence"/>
</dbReference>
<protein>
    <recommendedName>
        <fullName evidence="2">Large ribosomal subunit protein uL23 N-terminal domain-containing protein</fullName>
    </recommendedName>
</protein>
<evidence type="ECO:0000313" key="3">
    <source>
        <dbReference type="EMBL" id="KAK7814470.1"/>
    </source>
</evidence>
<feature type="region of interest" description="Disordered" evidence="1">
    <location>
        <begin position="223"/>
        <end position="267"/>
    </location>
</feature>
<sequence length="340" mass="38117">MQTAEDKRTVDRRSKEVELLLRGRAVLFRPKFLKTGTQNRKPHTETTGYLLVYRFNGRSEIHGVQPKTQESKWYEVVRSPGTGFSDSFELPFPPKFLASNSDNQLGMVVKDYYKPNTWDLKKEGLEFKASPNYTASLRSPKQQDVSGPLKKALSHMANIDQKKGLIEMSRKVQEGEYPNRLDPQNPVYAEETSLSIIVNGFSGRLRASHIQRVRPNSENLTLQEGSQAKMKPSLGRSPKDVITPRQQEMAPKAKKEAPAPPKTKAKGKALKVTAVLKGIHSHKKKISTSPTFHHPPSGSHSPASLITSSSRCLFTHHFIQYTTPIAIHTSVSSWNNPNTP</sequence>
<organism evidence="3 4">
    <name type="scientific">Myodes glareolus</name>
    <name type="common">Bank vole</name>
    <name type="synonym">Clethrionomys glareolus</name>
    <dbReference type="NCBI Taxonomy" id="447135"/>
    <lineage>
        <taxon>Eukaryota</taxon>
        <taxon>Metazoa</taxon>
        <taxon>Chordata</taxon>
        <taxon>Craniata</taxon>
        <taxon>Vertebrata</taxon>
        <taxon>Euteleostomi</taxon>
        <taxon>Mammalia</taxon>
        <taxon>Eutheria</taxon>
        <taxon>Euarchontoglires</taxon>
        <taxon>Glires</taxon>
        <taxon>Rodentia</taxon>
        <taxon>Myomorpha</taxon>
        <taxon>Muroidea</taxon>
        <taxon>Cricetidae</taxon>
        <taxon>Arvicolinae</taxon>
        <taxon>Myodes</taxon>
    </lineage>
</organism>
<evidence type="ECO:0000259" key="2">
    <source>
        <dbReference type="Pfam" id="PF03939"/>
    </source>
</evidence>
<dbReference type="AlphaFoldDB" id="A0AAW0IIW0"/>
<dbReference type="EMBL" id="JBBHLL010000123">
    <property type="protein sequence ID" value="KAK7814470.1"/>
    <property type="molecule type" value="Genomic_DNA"/>
</dbReference>
<comment type="caution">
    <text evidence="3">The sequence shown here is derived from an EMBL/GenBank/DDBJ whole genome shotgun (WGS) entry which is preliminary data.</text>
</comment>
<evidence type="ECO:0000256" key="1">
    <source>
        <dbReference type="SAM" id="MobiDB-lite"/>
    </source>
</evidence>
<feature type="compositionally biased region" description="Low complexity" evidence="1">
    <location>
        <begin position="287"/>
        <end position="304"/>
    </location>
</feature>
<accession>A0AAW0IIW0</accession>
<dbReference type="Pfam" id="PF03939">
    <property type="entry name" value="Ribosomal_L23eN"/>
    <property type="match status" value="1"/>
</dbReference>
<name>A0AAW0IIW0_MYOGA</name>
<feature type="domain" description="Large ribosomal subunit protein uL23 N-terminal" evidence="2">
    <location>
        <begin position="265"/>
        <end position="295"/>
    </location>
</feature>
<gene>
    <name evidence="3" type="ORF">U0070_008838</name>
</gene>
<reference evidence="3 4" key="1">
    <citation type="journal article" date="2023" name="bioRxiv">
        <title>Conserved and derived expression patterns and positive selection on dental genes reveal complex evolutionary context of ever-growing rodent molars.</title>
        <authorList>
            <person name="Calamari Z.T."/>
            <person name="Song A."/>
            <person name="Cohen E."/>
            <person name="Akter M."/>
            <person name="Roy R.D."/>
            <person name="Hallikas O."/>
            <person name="Christensen M.M."/>
            <person name="Li P."/>
            <person name="Marangoni P."/>
            <person name="Jernvall J."/>
            <person name="Klein O.D."/>
        </authorList>
    </citation>
    <scope>NUCLEOTIDE SEQUENCE [LARGE SCALE GENOMIC DNA]</scope>
    <source>
        <strain evidence="3">V071</strain>
    </source>
</reference>
<feature type="region of interest" description="Disordered" evidence="1">
    <location>
        <begin position="282"/>
        <end position="305"/>
    </location>
</feature>
<keyword evidence="4" id="KW-1185">Reference proteome</keyword>
<dbReference type="InterPro" id="IPR005633">
    <property type="entry name" value="Ribosomal_uL23_N"/>
</dbReference>
<proteinExistence type="predicted"/>